<organism evidence="3 4">
    <name type="scientific">Prymnesium parvum</name>
    <name type="common">Toxic golden alga</name>
    <dbReference type="NCBI Taxonomy" id="97485"/>
    <lineage>
        <taxon>Eukaryota</taxon>
        <taxon>Haptista</taxon>
        <taxon>Haptophyta</taxon>
        <taxon>Prymnesiophyceae</taxon>
        <taxon>Prymnesiales</taxon>
        <taxon>Prymnesiaceae</taxon>
        <taxon>Prymnesium</taxon>
    </lineage>
</organism>
<evidence type="ECO:0000256" key="1">
    <source>
        <dbReference type="SAM" id="MobiDB-lite"/>
    </source>
</evidence>
<comment type="caution">
    <text evidence="3">The sequence shown here is derived from an EMBL/GenBank/DDBJ whole genome shotgun (WGS) entry which is preliminary data.</text>
</comment>
<evidence type="ECO:0000259" key="2">
    <source>
        <dbReference type="Pfam" id="PF13679"/>
    </source>
</evidence>
<feature type="region of interest" description="Disordered" evidence="1">
    <location>
        <begin position="256"/>
        <end position="280"/>
    </location>
</feature>
<dbReference type="Proteomes" id="UP001515480">
    <property type="component" value="Unassembled WGS sequence"/>
</dbReference>
<accession>A0AB34J178</accession>
<reference evidence="3 4" key="1">
    <citation type="journal article" date="2024" name="Science">
        <title>Giant polyketide synthase enzymes in the biosynthesis of giant marine polyether toxins.</title>
        <authorList>
            <person name="Fallon T.R."/>
            <person name="Shende V.V."/>
            <person name="Wierzbicki I.H."/>
            <person name="Pendleton A.L."/>
            <person name="Watervoot N.F."/>
            <person name="Auber R.P."/>
            <person name="Gonzalez D.J."/>
            <person name="Wisecaver J.H."/>
            <person name="Moore B.S."/>
        </authorList>
    </citation>
    <scope>NUCLEOTIDE SEQUENCE [LARGE SCALE GENOMIC DNA]</scope>
    <source>
        <strain evidence="3 4">12B1</strain>
    </source>
</reference>
<dbReference type="EMBL" id="JBGBPQ010000014">
    <property type="protein sequence ID" value="KAL1511114.1"/>
    <property type="molecule type" value="Genomic_DNA"/>
</dbReference>
<feature type="domain" description="Methyltransferase" evidence="2">
    <location>
        <begin position="80"/>
        <end position="190"/>
    </location>
</feature>
<proteinExistence type="predicted"/>
<evidence type="ECO:0000313" key="4">
    <source>
        <dbReference type="Proteomes" id="UP001515480"/>
    </source>
</evidence>
<feature type="compositionally biased region" description="Pro residues" evidence="1">
    <location>
        <begin position="261"/>
        <end position="271"/>
    </location>
</feature>
<sequence length="505" mass="53834">MAFPRVCRRASLSASVRAPSDASLGSRSKLRPRDVARYRGIDPPLLREVLAVVCSTSVLPRKELFEAWEVATAVHSHFPHARRVADLAAGHGVLAWLLLLLAAEGGVARSAVCVDRRMPPSAETLGAAFTARWPSLEGRLHYVEGDVAAVVAAPEVLLTAVHACGPLSDAVLSKAIEANSPAAVMPCCHSLRKLSPFLSPRRPQLEADAPALGAAEAIDRSRMAWLRLHGFRVCQRHISEEITPYNRLILATPPRAARLRAPPPPPPPPPAAAAAGGRAPPARREAAELIPRLSSQPFAIPLADAAAIVGMAGRRQVVWQRAVDVSLWLPEGRHASWWGGVVEAVDGVVRCLWIRSDLDGGAVAILAREASVALWRSATSEQGEAMGEWDAAAAIAAARRTDCGAPLQVAFSPGERGGGDWQVEGGVGVACGSRGGAQAPPAPRVRVGLLEVYHEPSTARRACSFRIQFSSAERQITRANAALWQARIREALTCWSFSDGGFELK</sequence>
<dbReference type="InterPro" id="IPR025714">
    <property type="entry name" value="Methyltranfer_dom"/>
</dbReference>
<dbReference type="AlphaFoldDB" id="A0AB34J178"/>
<evidence type="ECO:0000313" key="3">
    <source>
        <dbReference type="EMBL" id="KAL1511114.1"/>
    </source>
</evidence>
<gene>
    <name evidence="3" type="ORF">AB1Y20_005935</name>
</gene>
<dbReference type="Pfam" id="PF13679">
    <property type="entry name" value="Methyltransf_32"/>
    <property type="match status" value="1"/>
</dbReference>
<keyword evidence="4" id="KW-1185">Reference proteome</keyword>
<name>A0AB34J178_PRYPA</name>
<protein>
    <recommendedName>
        <fullName evidence="2">Methyltransferase domain-containing protein</fullName>
    </recommendedName>
</protein>